<keyword evidence="5 7" id="KW-0456">Lyase</keyword>
<dbReference type="InterPro" id="IPR015421">
    <property type="entry name" value="PyrdxlP-dep_Trfase_major"/>
</dbReference>
<dbReference type="Pfam" id="PF00282">
    <property type="entry name" value="Pyridoxal_deC"/>
    <property type="match status" value="1"/>
</dbReference>
<comment type="cofactor">
    <cofactor evidence="1 6 7">
        <name>pyridoxal 5'-phosphate</name>
        <dbReference type="ChEBI" id="CHEBI:597326"/>
    </cofactor>
</comment>
<comment type="caution">
    <text evidence="8">The sequence shown here is derived from an EMBL/GenBank/DDBJ whole genome shotgun (WGS) entry which is preliminary data.</text>
</comment>
<dbReference type="InterPro" id="IPR015424">
    <property type="entry name" value="PyrdxlP-dep_Trfase"/>
</dbReference>
<keyword evidence="4 6" id="KW-0663">Pyridoxal phosphate</keyword>
<keyword evidence="3" id="KW-0210">Decarboxylase</keyword>
<dbReference type="InterPro" id="IPR002129">
    <property type="entry name" value="PyrdxlP-dep_de-COase"/>
</dbReference>
<reference evidence="8 9" key="1">
    <citation type="submission" date="2020-01" db="EMBL/GenBank/DDBJ databases">
        <title>Insect and environment-associated Actinomycetes.</title>
        <authorList>
            <person name="Currrie C."/>
            <person name="Chevrette M."/>
            <person name="Carlson C."/>
            <person name="Stubbendieck R."/>
            <person name="Wendt-Pienkowski E."/>
        </authorList>
    </citation>
    <scope>NUCLEOTIDE SEQUENCE [LARGE SCALE GENOMIC DNA]</scope>
    <source>
        <strain evidence="8 9">SID7739</strain>
    </source>
</reference>
<protein>
    <submittedName>
        <fullName evidence="8">Aminotransferase class V-fold PLP-dependent enzyme</fullName>
    </submittedName>
</protein>
<sequence length="275" mass="28650">LPRAAWLLGLPEPVVVPAPAGTLDPAALDEALTQVPGPHLVAATAGTTDAGLIDPLPEIADRCAAHGARLHVDAAYGAGLLFSERHRARLAGLEAAATVALDLHKLGWQPIPAGLLTVTDADDLAALHHRADYLNADDDTDAGLPDLLGRSPRTSRRPDVLKTAVTLKALGRAGLGALVDAVCSLAQEFAGLVETHPGFELHAPPTISTVLFRPAGARDDAVAAVRRALLTTGRAVLGRARADGRLWLKATLLNPHTRPDDLAALLTLVEGHVPR</sequence>
<dbReference type="GO" id="GO:0030170">
    <property type="term" value="F:pyridoxal phosphate binding"/>
    <property type="evidence" value="ECO:0007669"/>
    <property type="project" value="InterPro"/>
</dbReference>
<evidence type="ECO:0000256" key="4">
    <source>
        <dbReference type="ARBA" id="ARBA00022898"/>
    </source>
</evidence>
<keyword evidence="8" id="KW-0808">Transferase</keyword>
<dbReference type="EMBL" id="JAAGMQ010000012">
    <property type="protein sequence ID" value="NEC31711.1"/>
    <property type="molecule type" value="Genomic_DNA"/>
</dbReference>
<proteinExistence type="inferred from homology"/>
<evidence type="ECO:0000313" key="8">
    <source>
        <dbReference type="EMBL" id="NEC31711.1"/>
    </source>
</evidence>
<evidence type="ECO:0000313" key="9">
    <source>
        <dbReference type="Proteomes" id="UP000475666"/>
    </source>
</evidence>
<accession>A0A6G3T6Q3</accession>
<dbReference type="GO" id="GO:0004058">
    <property type="term" value="F:aromatic-L-amino-acid decarboxylase activity"/>
    <property type="evidence" value="ECO:0007669"/>
    <property type="project" value="UniProtKB-ARBA"/>
</dbReference>
<gene>
    <name evidence="8" type="ORF">G3I66_00600</name>
</gene>
<keyword evidence="8" id="KW-0032">Aminotransferase</keyword>
<evidence type="ECO:0000256" key="5">
    <source>
        <dbReference type="ARBA" id="ARBA00023239"/>
    </source>
</evidence>
<evidence type="ECO:0000256" key="7">
    <source>
        <dbReference type="RuleBase" id="RU000382"/>
    </source>
</evidence>
<dbReference type="Gene3D" id="3.90.1150.10">
    <property type="entry name" value="Aspartate Aminotransferase, domain 1"/>
    <property type="match status" value="1"/>
</dbReference>
<organism evidence="8 9">
    <name type="scientific">Streptomyces rubrogriseus</name>
    <dbReference type="NCBI Taxonomy" id="194673"/>
    <lineage>
        <taxon>Bacteria</taxon>
        <taxon>Bacillati</taxon>
        <taxon>Actinomycetota</taxon>
        <taxon>Actinomycetes</taxon>
        <taxon>Kitasatosporales</taxon>
        <taxon>Streptomycetaceae</taxon>
        <taxon>Streptomyces</taxon>
        <taxon>Streptomyces violaceoruber group</taxon>
    </lineage>
</organism>
<dbReference type="PANTHER" id="PTHR45677">
    <property type="entry name" value="GLUTAMATE DECARBOXYLASE-RELATED"/>
    <property type="match status" value="1"/>
</dbReference>
<dbReference type="RefSeq" id="WP_164270358.1">
    <property type="nucleotide sequence ID" value="NZ_JAAGMQ010000012.1"/>
</dbReference>
<evidence type="ECO:0000256" key="6">
    <source>
        <dbReference type="PIRSR" id="PIRSR602129-50"/>
    </source>
</evidence>
<feature type="non-terminal residue" evidence="8">
    <location>
        <position position="1"/>
    </location>
</feature>
<evidence type="ECO:0000256" key="2">
    <source>
        <dbReference type="ARBA" id="ARBA00009533"/>
    </source>
</evidence>
<dbReference type="GO" id="GO:0005737">
    <property type="term" value="C:cytoplasm"/>
    <property type="evidence" value="ECO:0007669"/>
    <property type="project" value="TreeGrafter"/>
</dbReference>
<dbReference type="Gene3D" id="3.40.640.10">
    <property type="entry name" value="Type I PLP-dependent aspartate aminotransferase-like (Major domain)"/>
    <property type="match status" value="1"/>
</dbReference>
<dbReference type="GO" id="GO:0019752">
    <property type="term" value="P:carboxylic acid metabolic process"/>
    <property type="evidence" value="ECO:0007669"/>
    <property type="project" value="InterPro"/>
</dbReference>
<feature type="modified residue" description="N6-(pyridoxal phosphate)lysine" evidence="6">
    <location>
        <position position="105"/>
    </location>
</feature>
<comment type="similarity">
    <text evidence="2 7">Belongs to the group II decarboxylase family.</text>
</comment>
<name>A0A6G3T6Q3_9ACTN</name>
<dbReference type="PANTHER" id="PTHR45677:SF8">
    <property type="entry name" value="CYSTEINE SULFINIC ACID DECARBOXYLASE"/>
    <property type="match status" value="1"/>
</dbReference>
<dbReference type="AlphaFoldDB" id="A0A6G3T6Q3"/>
<evidence type="ECO:0000256" key="3">
    <source>
        <dbReference type="ARBA" id="ARBA00022793"/>
    </source>
</evidence>
<evidence type="ECO:0000256" key="1">
    <source>
        <dbReference type="ARBA" id="ARBA00001933"/>
    </source>
</evidence>
<dbReference type="GO" id="GO:0008483">
    <property type="term" value="F:transaminase activity"/>
    <property type="evidence" value="ECO:0007669"/>
    <property type="project" value="UniProtKB-KW"/>
</dbReference>
<dbReference type="InterPro" id="IPR015422">
    <property type="entry name" value="PyrdxlP-dep_Trfase_small"/>
</dbReference>
<dbReference type="Proteomes" id="UP000475666">
    <property type="component" value="Unassembled WGS sequence"/>
</dbReference>
<dbReference type="SUPFAM" id="SSF53383">
    <property type="entry name" value="PLP-dependent transferases"/>
    <property type="match status" value="1"/>
</dbReference>